<dbReference type="EMBL" id="BAAAAF010000019">
    <property type="protein sequence ID" value="GAA0037238.1"/>
    <property type="molecule type" value="Genomic_DNA"/>
</dbReference>
<sequence length="206" mass="21627">MDLKRTGTVVIVNGVIAVLVGVLMLGWPHASAEVVARIFACWVALIAVTSIVLAPRGGRTGALILRSILMIVFAAIVFFAPMLFAAVVTVLAGLAIIALSVFGISISLFVRQLGVRAWWLLTIIAVAGVALGMVFLFSPETGITALVFTLSIFIALVGIALIWLGSRLRRIAADPRLSGGPGMPGDPRVNRRDDGGGEIISGEVIE</sequence>
<organism evidence="3 4">
    <name type="scientific">Brevibacterium metallidurans</name>
    <dbReference type="NCBI Taxonomy" id="1482676"/>
    <lineage>
        <taxon>Bacteria</taxon>
        <taxon>Bacillati</taxon>
        <taxon>Actinomycetota</taxon>
        <taxon>Actinomycetes</taxon>
        <taxon>Micrococcales</taxon>
        <taxon>Brevibacteriaceae</taxon>
        <taxon>Brevibacterium</taxon>
    </lineage>
</organism>
<keyword evidence="2" id="KW-0472">Membrane</keyword>
<gene>
    <name evidence="3" type="ORF">NCCP602_32000</name>
</gene>
<name>A0ABP3CC13_9MICO</name>
<feature type="transmembrane region" description="Helical" evidence="2">
    <location>
        <begin position="34"/>
        <end position="54"/>
    </location>
</feature>
<feature type="transmembrane region" description="Helical" evidence="2">
    <location>
        <begin position="63"/>
        <end position="84"/>
    </location>
</feature>
<feature type="transmembrane region" description="Helical" evidence="2">
    <location>
        <begin position="90"/>
        <end position="110"/>
    </location>
</feature>
<feature type="transmembrane region" description="Helical" evidence="2">
    <location>
        <begin position="117"/>
        <end position="137"/>
    </location>
</feature>
<comment type="caution">
    <text evidence="3">The sequence shown here is derived from an EMBL/GenBank/DDBJ whole genome shotgun (WGS) entry which is preliminary data.</text>
</comment>
<feature type="transmembrane region" description="Helical" evidence="2">
    <location>
        <begin position="143"/>
        <end position="164"/>
    </location>
</feature>
<evidence type="ECO:0008006" key="5">
    <source>
        <dbReference type="Google" id="ProtNLM"/>
    </source>
</evidence>
<proteinExistence type="predicted"/>
<accession>A0ABP3CC13</accession>
<dbReference type="Pfam" id="PF03729">
    <property type="entry name" value="DUF308"/>
    <property type="match status" value="2"/>
</dbReference>
<protein>
    <recommendedName>
        <fullName evidence="5">DUF308 domain-containing protein</fullName>
    </recommendedName>
</protein>
<dbReference type="RefSeq" id="WP_339393866.1">
    <property type="nucleotide sequence ID" value="NZ_BAAAAF010000019.1"/>
</dbReference>
<keyword evidence="4" id="KW-1185">Reference proteome</keyword>
<evidence type="ECO:0000313" key="3">
    <source>
        <dbReference type="EMBL" id="GAA0037238.1"/>
    </source>
</evidence>
<keyword evidence="2" id="KW-0812">Transmembrane</keyword>
<feature type="transmembrane region" description="Helical" evidence="2">
    <location>
        <begin position="7"/>
        <end position="28"/>
    </location>
</feature>
<dbReference type="InterPro" id="IPR005325">
    <property type="entry name" value="DUF308_memb"/>
</dbReference>
<dbReference type="Proteomes" id="UP001498238">
    <property type="component" value="Unassembled WGS sequence"/>
</dbReference>
<reference evidence="3 4" key="1">
    <citation type="submission" date="2024-01" db="EMBL/GenBank/DDBJ databases">
        <title>Characterization of antibiotic resistant novel bacterial strains and their environmental applications.</title>
        <authorList>
            <person name="Manzoor S."/>
            <person name="Abbas S."/>
            <person name="Arshad M."/>
            <person name="Ahmed I."/>
        </authorList>
    </citation>
    <scope>NUCLEOTIDE SEQUENCE [LARGE SCALE GENOMIC DNA]</scope>
    <source>
        <strain evidence="3 4">NCCP-602</strain>
    </source>
</reference>
<feature type="region of interest" description="Disordered" evidence="1">
    <location>
        <begin position="179"/>
        <end position="206"/>
    </location>
</feature>
<keyword evidence="2" id="KW-1133">Transmembrane helix</keyword>
<evidence type="ECO:0000256" key="2">
    <source>
        <dbReference type="SAM" id="Phobius"/>
    </source>
</evidence>
<evidence type="ECO:0000313" key="4">
    <source>
        <dbReference type="Proteomes" id="UP001498238"/>
    </source>
</evidence>
<evidence type="ECO:0000256" key="1">
    <source>
        <dbReference type="SAM" id="MobiDB-lite"/>
    </source>
</evidence>